<proteinExistence type="inferred from homology"/>
<dbReference type="RefSeq" id="XP_014536643.1">
    <property type="nucleotide sequence ID" value="XM_014681157.1"/>
</dbReference>
<protein>
    <submittedName>
        <fullName evidence="5">YagE family protein</fullName>
    </submittedName>
</protein>
<keyword evidence="3" id="KW-0812">Transmembrane</keyword>
<feature type="region of interest" description="Disordered" evidence="2">
    <location>
        <begin position="353"/>
        <end position="432"/>
    </location>
</feature>
<evidence type="ECO:0000313" key="6">
    <source>
        <dbReference type="Proteomes" id="UP000595662"/>
    </source>
</evidence>
<feature type="compositionally biased region" description="Low complexity" evidence="2">
    <location>
        <begin position="72"/>
        <end position="91"/>
    </location>
</feature>
<evidence type="ECO:0000313" key="5">
    <source>
        <dbReference type="EMBL" id="QQK42915.1"/>
    </source>
</evidence>
<evidence type="ECO:0000256" key="1">
    <source>
        <dbReference type="ARBA" id="ARBA00008306"/>
    </source>
</evidence>
<feature type="compositionally biased region" description="Basic and acidic residues" evidence="2">
    <location>
        <begin position="405"/>
        <end position="417"/>
    </location>
</feature>
<keyword evidence="3" id="KW-0472">Membrane</keyword>
<evidence type="ECO:0000256" key="2">
    <source>
        <dbReference type="SAM" id="MobiDB-lite"/>
    </source>
</evidence>
<dbReference type="AlphaFoldDB" id="A0A7T6XKQ0"/>
<evidence type="ECO:0000259" key="4">
    <source>
        <dbReference type="Pfam" id="PF02582"/>
    </source>
</evidence>
<accession>A0A7T6XKQ0</accession>
<comment type="similarity">
    <text evidence="1">Belongs to the RMD1/sif2 family.</text>
</comment>
<feature type="compositionally biased region" description="Acidic residues" evidence="2">
    <location>
        <begin position="124"/>
        <end position="141"/>
    </location>
</feature>
<dbReference type="Pfam" id="PF02582">
    <property type="entry name" value="DUF155"/>
    <property type="match status" value="1"/>
</dbReference>
<dbReference type="InterPro" id="IPR003734">
    <property type="entry name" value="DUF155"/>
</dbReference>
<keyword evidence="3" id="KW-1133">Transmembrane helix</keyword>
<feature type="compositionally biased region" description="Polar residues" evidence="2">
    <location>
        <begin position="384"/>
        <end position="395"/>
    </location>
</feature>
<feature type="compositionally biased region" description="Basic and acidic residues" evidence="2">
    <location>
        <begin position="353"/>
        <end position="365"/>
    </location>
</feature>
<dbReference type="EMBL" id="CP060775">
    <property type="protein sequence ID" value="QQK42915.1"/>
    <property type="molecule type" value="Genomic_DNA"/>
</dbReference>
<dbReference type="OMA" id="NERCQVF"/>
<dbReference type="PANTHER" id="PTHR16255:SF4">
    <property type="entry name" value="SPORULATION PROTEIN RMD8"/>
    <property type="match status" value="1"/>
</dbReference>
<evidence type="ECO:0000256" key="3">
    <source>
        <dbReference type="SAM" id="Phobius"/>
    </source>
</evidence>
<sequence>MTPPARGRGTSQRSPTVLVTDSRDQQQPQIPRRRRSPATRFITVDNVLQYASDVPSMQQRGPPPISRSRRLASAAGGLITSAGSSSSSAVAGSGGTMSRLAAQPRLPPRTTKVSEKLVLLPDTGELEDGETEEDDDDSDGADLVDEELVARLAKEKNVDPERIRHQLLVSKRLGGDFGVDNDLSPLLAEEEVSKKRRVAPERAKSYAERLPKARRTEKLARVTAYCTAQAYKMGSLATFVKEQHGGRTKLYDDCLYTAYHLPLLPGHEGYRLRSSPVLKYPGGKSLLDEEIERNELRDYHDEYMLETEEHSVGGHNRPEDEHHYEGSPRQPEGHDPQEENREEFLNRISEEVHGHLPDDHGHEHAASSGESVDGLHHIPPLPQPDSNEGTRQSSPEPALRRRRHSTDDSHALIRDRPSPPVPTPSSSSTQQAPARTLYNVAEMFVFSYGVVVFWNFTERQEKDLLADLAFATSSATGIPTPLATMPLDEEDFETEEFHFEYSTEISRPRVYNDMITLRSGDHMIKLAISHGISQSTKLCFFEEVMARQMADAKDVPRRLAVTGQLGMKREEVFRILGRLFKSRVEVNLSSNMLDVPNFFWESEPTLYPLYIAVREYLEIKPRIQVLNERCRVFLDLAEILSDSIADSRTSHQTWIIIVLIIISIIVTISEVFLRFGLLHASQGSAGTPASILARVMGRSVTPSPPPEWYPYSGADAPPGCICPSLGPAGAGSGMGVSGMMGY</sequence>
<dbReference type="InterPro" id="IPR051624">
    <property type="entry name" value="RMD1/Sad1-interacting"/>
</dbReference>
<organism evidence="5 6">
    <name type="scientific">Penicillium digitatum</name>
    <name type="common">Green mold</name>
    <dbReference type="NCBI Taxonomy" id="36651"/>
    <lineage>
        <taxon>Eukaryota</taxon>
        <taxon>Fungi</taxon>
        <taxon>Dikarya</taxon>
        <taxon>Ascomycota</taxon>
        <taxon>Pezizomycotina</taxon>
        <taxon>Eurotiomycetes</taxon>
        <taxon>Eurotiomycetidae</taxon>
        <taxon>Eurotiales</taxon>
        <taxon>Aspergillaceae</taxon>
        <taxon>Penicillium</taxon>
    </lineage>
</organism>
<feature type="domain" description="DUF155" evidence="4">
    <location>
        <begin position="443"/>
        <end position="627"/>
    </location>
</feature>
<feature type="region of interest" description="Disordered" evidence="2">
    <location>
        <begin position="307"/>
        <end position="340"/>
    </location>
</feature>
<reference evidence="5 6" key="1">
    <citation type="submission" date="2020-08" db="EMBL/GenBank/DDBJ databases">
        <title>The completed genome sequence of the pathogenic ascomycete fungus Penicillium digitatum.</title>
        <authorList>
            <person name="Wang M."/>
        </authorList>
    </citation>
    <scope>NUCLEOTIDE SEQUENCE [LARGE SCALE GENOMIC DNA]</scope>
    <source>
        <strain evidence="5 6">PdW03</strain>
    </source>
</reference>
<dbReference type="VEuPathDB" id="FungiDB:PDIP_24860"/>
<feature type="transmembrane region" description="Helical" evidence="3">
    <location>
        <begin position="654"/>
        <end position="673"/>
    </location>
</feature>
<dbReference type="KEGG" id="pdp:PDIP_24860"/>
<dbReference type="GO" id="GO:0005739">
    <property type="term" value="C:mitochondrion"/>
    <property type="evidence" value="ECO:0007669"/>
    <property type="project" value="UniProtKB-ARBA"/>
</dbReference>
<dbReference type="PANTHER" id="PTHR16255">
    <property type="entry name" value="REQUIRED FOR MEIOTIC NUCLEAR DIVISION PROTEIN 1 HOMOLOG"/>
    <property type="match status" value="1"/>
</dbReference>
<name>A0A7T6XKQ0_PENDI</name>
<feature type="region of interest" description="Disordered" evidence="2">
    <location>
        <begin position="1"/>
        <end position="141"/>
    </location>
</feature>
<gene>
    <name evidence="5" type="ORF">Pdw03_6816</name>
</gene>
<dbReference type="Proteomes" id="UP000595662">
    <property type="component" value="Chromosome 2"/>
</dbReference>
<dbReference type="GeneID" id="26230808"/>
<feature type="compositionally biased region" description="Polar residues" evidence="2">
    <location>
        <begin position="9"/>
        <end position="19"/>
    </location>
</feature>